<accession>A0A2D4JKG7</accession>
<organism evidence="1">
    <name type="scientific">Micrurus lemniscatus lemniscatus</name>
    <dbReference type="NCBI Taxonomy" id="129467"/>
    <lineage>
        <taxon>Eukaryota</taxon>
        <taxon>Metazoa</taxon>
        <taxon>Chordata</taxon>
        <taxon>Craniata</taxon>
        <taxon>Vertebrata</taxon>
        <taxon>Euteleostomi</taxon>
        <taxon>Lepidosauria</taxon>
        <taxon>Squamata</taxon>
        <taxon>Bifurcata</taxon>
        <taxon>Unidentata</taxon>
        <taxon>Episquamata</taxon>
        <taxon>Toxicofera</taxon>
        <taxon>Serpentes</taxon>
        <taxon>Colubroidea</taxon>
        <taxon>Elapidae</taxon>
        <taxon>Elapinae</taxon>
        <taxon>Micrurus</taxon>
    </lineage>
</organism>
<reference evidence="1" key="2">
    <citation type="submission" date="2017-11" db="EMBL/GenBank/DDBJ databases">
        <title>Coralsnake Venomics: Analyses of Venom Gland Transcriptomes and Proteomes of Six Brazilian Taxa.</title>
        <authorList>
            <person name="Aird S.D."/>
            <person name="Jorge da Silva N."/>
            <person name="Qiu L."/>
            <person name="Villar-Briones A."/>
            <person name="Aparecida-Saddi V."/>
            <person name="Campos-Telles M.P."/>
            <person name="Grau M."/>
            <person name="Mikheyev A.S."/>
        </authorList>
    </citation>
    <scope>NUCLEOTIDE SEQUENCE</scope>
    <source>
        <tissue evidence="1">Venom_gland</tissue>
    </source>
</reference>
<reference evidence="1" key="1">
    <citation type="submission" date="2017-07" db="EMBL/GenBank/DDBJ databases">
        <authorList>
            <person name="Mikheyev A."/>
            <person name="Grau M."/>
        </authorList>
    </citation>
    <scope>NUCLEOTIDE SEQUENCE</scope>
    <source>
        <tissue evidence="1">Venom_gland</tissue>
    </source>
</reference>
<evidence type="ECO:0000313" key="1">
    <source>
        <dbReference type="EMBL" id="LAA96873.1"/>
    </source>
</evidence>
<dbReference type="AlphaFoldDB" id="A0A2D4JKG7"/>
<name>A0A2D4JKG7_MICLE</name>
<sequence length="119" mass="13447">MASNAALLNSLRVMQSFLKWSESVQERTKPQRKAGIERKFFKRRSTSLVGKKKVLREARIPEVGGPVPHHLVLLKGEPLDHPLAAVHKLAVEAFLDGAHHTFYHRVGDALPWGFHQQVL</sequence>
<dbReference type="EMBL" id="IACK01204736">
    <property type="protein sequence ID" value="LAA96873.1"/>
    <property type="molecule type" value="Transcribed_RNA"/>
</dbReference>
<proteinExistence type="predicted"/>
<protein>
    <submittedName>
        <fullName evidence="1">Uncharacterized protein</fullName>
    </submittedName>
</protein>